<keyword evidence="2" id="KW-1185">Reference proteome</keyword>
<gene>
    <name evidence="1" type="ORF">HAX54_028181</name>
</gene>
<comment type="caution">
    <text evidence="1">The sequence shown here is derived from an EMBL/GenBank/DDBJ whole genome shotgun (WGS) entry which is preliminary data.</text>
</comment>
<accession>A0ABS8S9G3</accession>
<reference evidence="1 2" key="1">
    <citation type="journal article" date="2021" name="BMC Genomics">
        <title>Datura genome reveals duplications of psychoactive alkaloid biosynthetic genes and high mutation rate following tissue culture.</title>
        <authorList>
            <person name="Rajewski A."/>
            <person name="Carter-House D."/>
            <person name="Stajich J."/>
            <person name="Litt A."/>
        </authorList>
    </citation>
    <scope>NUCLEOTIDE SEQUENCE [LARGE SCALE GENOMIC DNA]</scope>
    <source>
        <strain evidence="1">AR-01</strain>
    </source>
</reference>
<feature type="non-terminal residue" evidence="1">
    <location>
        <position position="1"/>
    </location>
</feature>
<protein>
    <submittedName>
        <fullName evidence="1">Uncharacterized protein</fullName>
    </submittedName>
</protein>
<proteinExistence type="predicted"/>
<organism evidence="1 2">
    <name type="scientific">Datura stramonium</name>
    <name type="common">Jimsonweed</name>
    <name type="synonym">Common thornapple</name>
    <dbReference type="NCBI Taxonomy" id="4076"/>
    <lineage>
        <taxon>Eukaryota</taxon>
        <taxon>Viridiplantae</taxon>
        <taxon>Streptophyta</taxon>
        <taxon>Embryophyta</taxon>
        <taxon>Tracheophyta</taxon>
        <taxon>Spermatophyta</taxon>
        <taxon>Magnoliopsida</taxon>
        <taxon>eudicotyledons</taxon>
        <taxon>Gunneridae</taxon>
        <taxon>Pentapetalae</taxon>
        <taxon>asterids</taxon>
        <taxon>lamiids</taxon>
        <taxon>Solanales</taxon>
        <taxon>Solanaceae</taxon>
        <taxon>Solanoideae</taxon>
        <taxon>Datureae</taxon>
        <taxon>Datura</taxon>
    </lineage>
</organism>
<dbReference type="EMBL" id="JACEIK010000345">
    <property type="protein sequence ID" value="MCD7455455.1"/>
    <property type="molecule type" value="Genomic_DNA"/>
</dbReference>
<evidence type="ECO:0000313" key="1">
    <source>
        <dbReference type="EMBL" id="MCD7455455.1"/>
    </source>
</evidence>
<dbReference type="Proteomes" id="UP000823775">
    <property type="component" value="Unassembled WGS sequence"/>
</dbReference>
<feature type="non-terminal residue" evidence="1">
    <location>
        <position position="51"/>
    </location>
</feature>
<name>A0ABS8S9G3_DATST</name>
<sequence>DSRIGTGGSRLCRRLNIFSPNFLFLTGISAKVRGYLSAAHRGFPGAASALN</sequence>
<evidence type="ECO:0000313" key="2">
    <source>
        <dbReference type="Proteomes" id="UP000823775"/>
    </source>
</evidence>